<keyword evidence="1" id="KW-0472">Membrane</keyword>
<gene>
    <name evidence="2" type="ORF">UFOPK2852_00106</name>
</gene>
<dbReference type="AlphaFoldDB" id="A0A6J6TPD7"/>
<proteinExistence type="predicted"/>
<dbReference type="EMBL" id="CAEZZJ010000004">
    <property type="protein sequence ID" value="CAB4748503.1"/>
    <property type="molecule type" value="Genomic_DNA"/>
</dbReference>
<name>A0A6J6TPD7_9ZZZZ</name>
<evidence type="ECO:0000313" key="2">
    <source>
        <dbReference type="EMBL" id="CAB4748503.1"/>
    </source>
</evidence>
<evidence type="ECO:0000256" key="1">
    <source>
        <dbReference type="SAM" id="Phobius"/>
    </source>
</evidence>
<protein>
    <submittedName>
        <fullName evidence="2">Unannotated protein</fullName>
    </submittedName>
</protein>
<reference evidence="2" key="1">
    <citation type="submission" date="2020-05" db="EMBL/GenBank/DDBJ databases">
        <authorList>
            <person name="Chiriac C."/>
            <person name="Salcher M."/>
            <person name="Ghai R."/>
            <person name="Kavagutti S V."/>
        </authorList>
    </citation>
    <scope>NUCLEOTIDE SEQUENCE</scope>
</reference>
<keyword evidence="1" id="KW-1133">Transmembrane helix</keyword>
<feature type="transmembrane region" description="Helical" evidence="1">
    <location>
        <begin position="47"/>
        <end position="65"/>
    </location>
</feature>
<accession>A0A6J6TPD7</accession>
<sequence>MSKKIANLILALGLVALPATAFADDHDRNEPEHSISDAHEGIEGGEFLAAGAGLVVALGLAFMIGRRSRKKD</sequence>
<keyword evidence="1" id="KW-0812">Transmembrane</keyword>
<organism evidence="2">
    <name type="scientific">freshwater metagenome</name>
    <dbReference type="NCBI Taxonomy" id="449393"/>
    <lineage>
        <taxon>unclassified sequences</taxon>
        <taxon>metagenomes</taxon>
        <taxon>ecological metagenomes</taxon>
    </lineage>
</organism>